<evidence type="ECO:0000256" key="2">
    <source>
        <dbReference type="SAM" id="SignalP"/>
    </source>
</evidence>
<dbReference type="Proteomes" id="UP000183809">
    <property type="component" value="Unassembled WGS sequence"/>
</dbReference>
<dbReference type="PANTHER" id="PTHR30344">
    <property type="entry name" value="6-PHOSPHOGLUCONOLACTONASE-RELATED"/>
    <property type="match status" value="1"/>
</dbReference>
<comment type="caution">
    <text evidence="3">The sequence shown here is derived from an EMBL/GenBank/DDBJ whole genome shotgun (WGS) entry which is preliminary data.</text>
</comment>
<gene>
    <name evidence="3" type="ORF">BKCO1_26000149</name>
</gene>
<dbReference type="InterPro" id="IPR015943">
    <property type="entry name" value="WD40/YVTN_repeat-like_dom_sf"/>
</dbReference>
<evidence type="ECO:0000313" key="3">
    <source>
        <dbReference type="EMBL" id="OJD33976.1"/>
    </source>
</evidence>
<dbReference type="GO" id="GO:0017057">
    <property type="term" value="F:6-phosphogluconolactonase activity"/>
    <property type="evidence" value="ECO:0007669"/>
    <property type="project" value="TreeGrafter"/>
</dbReference>
<sequence length="393" mass="41086">MVNIPLFLSASAASCSAANLFVTSYGGTLTTVTLDSAADGSHSLDVAYSSTGCGSSPSWLTLDSERGILYCLDEGLTSTNGTINSLLVDENGGLTLVTSQQSISGPVSSVLYGSPNARHLAVAHYSGSAVSTWGAPKNGSLIPDQRFPYTLDGPGAVPDRQDAPHEHEAILDPTGQYIIVPDLGADLVRTYSYDSAGALTEGKPLEAEAGTGPRHAAFWTGSSYHGNSTFFYLVGELDNSLTTYAVTYPAAGGISFTEVSKTTSFGDAPEPEGAAAAEIEVSPDNRFVVVSNRNDSSFEISSAYNGTKQYSDSLATFSIQPNGSLVFEHLAPAGGSYPRAFSLNEDGDLIAVALQYDSKLVIKKRDTQTGVIGDEIASISIPGNLTSVVWDEC</sequence>
<dbReference type="GeneID" id="31013669"/>
<dbReference type="RefSeq" id="XP_020130236.1">
    <property type="nucleotide sequence ID" value="XM_020273408.1"/>
</dbReference>
<keyword evidence="4" id="KW-1185">Reference proteome</keyword>
<dbReference type="InterPro" id="IPR019405">
    <property type="entry name" value="Lactonase_7-beta_prop"/>
</dbReference>
<reference evidence="3 4" key="1">
    <citation type="submission" date="2016-10" db="EMBL/GenBank/DDBJ databases">
        <title>Proteomics and genomics reveal pathogen-plant mechanisms compatible with a hemibiotrophic lifestyle of Diplodia corticola.</title>
        <authorList>
            <person name="Fernandes I."/>
            <person name="De Jonge R."/>
            <person name="Van De Peer Y."/>
            <person name="Devreese B."/>
            <person name="Alves A."/>
            <person name="Esteves A.C."/>
        </authorList>
    </citation>
    <scope>NUCLEOTIDE SEQUENCE [LARGE SCALE GENOMIC DNA]</scope>
    <source>
        <strain evidence="3 4">CBS 112549</strain>
    </source>
</reference>
<dbReference type="OrthoDB" id="9972196at2759"/>
<dbReference type="InterPro" id="IPR050282">
    <property type="entry name" value="Cycloisomerase_2"/>
</dbReference>
<name>A0A1J9R020_9PEZI</name>
<evidence type="ECO:0000256" key="1">
    <source>
        <dbReference type="ARBA" id="ARBA00005564"/>
    </source>
</evidence>
<dbReference type="Pfam" id="PF10282">
    <property type="entry name" value="Lactonase"/>
    <property type="match status" value="1"/>
</dbReference>
<dbReference type="AlphaFoldDB" id="A0A1J9R020"/>
<protein>
    <submittedName>
        <fullName evidence="3">Extracellular aldonolactonase</fullName>
    </submittedName>
</protein>
<organism evidence="3 4">
    <name type="scientific">Diplodia corticola</name>
    <dbReference type="NCBI Taxonomy" id="236234"/>
    <lineage>
        <taxon>Eukaryota</taxon>
        <taxon>Fungi</taxon>
        <taxon>Dikarya</taxon>
        <taxon>Ascomycota</taxon>
        <taxon>Pezizomycotina</taxon>
        <taxon>Dothideomycetes</taxon>
        <taxon>Dothideomycetes incertae sedis</taxon>
        <taxon>Botryosphaeriales</taxon>
        <taxon>Botryosphaeriaceae</taxon>
        <taxon>Diplodia</taxon>
    </lineage>
</organism>
<dbReference type="Gene3D" id="2.130.10.10">
    <property type="entry name" value="YVTN repeat-like/Quinoprotein amine dehydrogenase"/>
    <property type="match status" value="1"/>
</dbReference>
<dbReference type="EMBL" id="MNUE01000026">
    <property type="protein sequence ID" value="OJD33976.1"/>
    <property type="molecule type" value="Genomic_DNA"/>
</dbReference>
<comment type="similarity">
    <text evidence="1">Belongs to the cycloisomerase 2 family.</text>
</comment>
<dbReference type="STRING" id="236234.A0A1J9R020"/>
<accession>A0A1J9R020</accession>
<proteinExistence type="inferred from homology"/>
<dbReference type="PANTHER" id="PTHR30344:SF1">
    <property type="entry name" value="6-PHOSPHOGLUCONOLACTONASE"/>
    <property type="match status" value="1"/>
</dbReference>
<dbReference type="SUPFAM" id="SSF51004">
    <property type="entry name" value="C-terminal (heme d1) domain of cytochrome cd1-nitrite reductase"/>
    <property type="match status" value="1"/>
</dbReference>
<dbReference type="InterPro" id="IPR011048">
    <property type="entry name" value="Haem_d1_sf"/>
</dbReference>
<evidence type="ECO:0000313" key="4">
    <source>
        <dbReference type="Proteomes" id="UP000183809"/>
    </source>
</evidence>
<feature type="chain" id="PRO_5011978339" evidence="2">
    <location>
        <begin position="18"/>
        <end position="393"/>
    </location>
</feature>
<keyword evidence="2" id="KW-0732">Signal</keyword>
<feature type="signal peptide" evidence="2">
    <location>
        <begin position="1"/>
        <end position="17"/>
    </location>
</feature>